<dbReference type="PRINTS" id="PR00723">
    <property type="entry name" value="SUBTILISIN"/>
</dbReference>
<dbReference type="NCBIfam" id="TIGR03921">
    <property type="entry name" value="T7SS_mycosin"/>
    <property type="match status" value="1"/>
</dbReference>
<dbReference type="GO" id="GO:0004252">
    <property type="term" value="F:serine-type endopeptidase activity"/>
    <property type="evidence" value="ECO:0007669"/>
    <property type="project" value="InterPro"/>
</dbReference>
<dbReference type="InterPro" id="IPR023834">
    <property type="entry name" value="T7SS_pept_S8A_mycosin"/>
</dbReference>
<dbReference type="RefSeq" id="WP_245761338.1">
    <property type="nucleotide sequence ID" value="NZ_FNOK01000024.1"/>
</dbReference>
<keyword evidence="4 14" id="KW-0645">Protease</keyword>
<evidence type="ECO:0000256" key="4">
    <source>
        <dbReference type="ARBA" id="ARBA00022670"/>
    </source>
</evidence>
<sequence>MNAFARTAAVVCMACAMSGGVANASPPDRSSIQGCAPPPTVTDGAIPWAQLQLAPQRVWKVTRGQGVVVAVVDSGVDPNSPQLAGSVLAGKAVSGAADSDCSGQGTFVAGIIAAKQVHGIGFAGIAPEARILPVRVLDGQGNGDPAALAKGIRIAADSGARVINVSTTTSQPSADLESAVAYARSRDALVVAAAKGGEDGSVTYPAAYPGVLAVGAVNETGQPGAYAETGASVELVAPGEGVVSIGPGGAGHWQGSGTAYATPFVSATAALVRAYRPELTADQVAQRLLATANPSGGAVPDPNTGWGMVNPYAAVTAAVAAGGAEARPGGGAAERVEHPVVLAPDPMPGRIVVVTAGSAIVIGVVTWLVSVLVPAGRRRGWRPAREVVADGDTDPR</sequence>
<evidence type="ECO:0000256" key="5">
    <source>
        <dbReference type="ARBA" id="ARBA00022692"/>
    </source>
</evidence>
<dbReference type="Pfam" id="PF00082">
    <property type="entry name" value="Peptidase_S8"/>
    <property type="match status" value="1"/>
</dbReference>
<protein>
    <submittedName>
        <fullName evidence="14">Type VII secretion-associated serine protease mycosin</fullName>
    </submittedName>
</protein>
<dbReference type="STRING" id="418495.SAMN05216215_102442"/>
<comment type="caution">
    <text evidence="10">Lacks conserved residue(s) required for the propagation of feature annotation.</text>
</comment>
<evidence type="ECO:0000256" key="12">
    <source>
        <dbReference type="SAM" id="SignalP"/>
    </source>
</evidence>
<dbReference type="AlphaFoldDB" id="A0A1H3IW99"/>
<evidence type="ECO:0000256" key="10">
    <source>
        <dbReference type="PROSITE-ProRule" id="PRU01240"/>
    </source>
</evidence>
<evidence type="ECO:0000313" key="15">
    <source>
        <dbReference type="Proteomes" id="UP000199529"/>
    </source>
</evidence>
<dbReference type="InterPro" id="IPR023827">
    <property type="entry name" value="Peptidase_S8_Asp-AS"/>
</dbReference>
<comment type="similarity">
    <text evidence="2 10">Belongs to the peptidase S8 family.</text>
</comment>
<gene>
    <name evidence="14" type="ORF">SAMN05216215_102442</name>
</gene>
<keyword evidence="7" id="KW-0720">Serine protease</keyword>
<keyword evidence="8 11" id="KW-1133">Transmembrane helix</keyword>
<proteinExistence type="inferred from homology"/>
<evidence type="ECO:0000256" key="9">
    <source>
        <dbReference type="ARBA" id="ARBA00023136"/>
    </source>
</evidence>
<dbReference type="EMBL" id="FNOK01000024">
    <property type="protein sequence ID" value="SDY31971.1"/>
    <property type="molecule type" value="Genomic_DNA"/>
</dbReference>
<evidence type="ECO:0000256" key="8">
    <source>
        <dbReference type="ARBA" id="ARBA00022989"/>
    </source>
</evidence>
<reference evidence="15" key="1">
    <citation type="submission" date="2016-10" db="EMBL/GenBank/DDBJ databases">
        <authorList>
            <person name="Varghese N."/>
            <person name="Submissions S."/>
        </authorList>
    </citation>
    <scope>NUCLEOTIDE SEQUENCE [LARGE SCALE GENOMIC DNA]</scope>
    <source>
        <strain evidence="15">CGMCC 4.3530</strain>
    </source>
</reference>
<keyword evidence="5 11" id="KW-0812">Transmembrane</keyword>
<keyword evidence="3" id="KW-1003">Cell membrane</keyword>
<feature type="chain" id="PRO_5011484850" evidence="12">
    <location>
        <begin position="25"/>
        <end position="396"/>
    </location>
</feature>
<dbReference type="GO" id="GO:0006508">
    <property type="term" value="P:proteolysis"/>
    <property type="evidence" value="ECO:0007669"/>
    <property type="project" value="UniProtKB-KW"/>
</dbReference>
<dbReference type="InterPro" id="IPR036852">
    <property type="entry name" value="Peptidase_S8/S53_dom_sf"/>
</dbReference>
<evidence type="ECO:0000259" key="13">
    <source>
        <dbReference type="Pfam" id="PF00082"/>
    </source>
</evidence>
<evidence type="ECO:0000256" key="6">
    <source>
        <dbReference type="ARBA" id="ARBA00022801"/>
    </source>
</evidence>
<dbReference type="InterPro" id="IPR015500">
    <property type="entry name" value="Peptidase_S8_subtilisin-rel"/>
</dbReference>
<evidence type="ECO:0000313" key="14">
    <source>
        <dbReference type="EMBL" id="SDY31971.1"/>
    </source>
</evidence>
<evidence type="ECO:0000256" key="1">
    <source>
        <dbReference type="ARBA" id="ARBA00004162"/>
    </source>
</evidence>
<dbReference type="PROSITE" id="PS51892">
    <property type="entry name" value="SUBTILASE"/>
    <property type="match status" value="1"/>
</dbReference>
<comment type="subcellular location">
    <subcellularLocation>
        <location evidence="1">Cell membrane</location>
        <topology evidence="1">Single-pass membrane protein</topology>
    </subcellularLocation>
</comment>
<feature type="domain" description="Peptidase S8/S53" evidence="13">
    <location>
        <begin position="64"/>
        <end position="307"/>
    </location>
</feature>
<feature type="transmembrane region" description="Helical" evidence="11">
    <location>
        <begin position="351"/>
        <end position="375"/>
    </location>
</feature>
<evidence type="ECO:0000256" key="11">
    <source>
        <dbReference type="SAM" id="Phobius"/>
    </source>
</evidence>
<dbReference type="PROSITE" id="PS00136">
    <property type="entry name" value="SUBTILASE_ASP"/>
    <property type="match status" value="1"/>
</dbReference>
<evidence type="ECO:0000256" key="3">
    <source>
        <dbReference type="ARBA" id="ARBA00022475"/>
    </source>
</evidence>
<dbReference type="PANTHER" id="PTHR43399">
    <property type="entry name" value="SUBTILISIN-RELATED"/>
    <property type="match status" value="1"/>
</dbReference>
<dbReference type="GO" id="GO:0005886">
    <property type="term" value="C:plasma membrane"/>
    <property type="evidence" value="ECO:0007669"/>
    <property type="project" value="UniProtKB-SubCell"/>
</dbReference>
<dbReference type="Proteomes" id="UP000199529">
    <property type="component" value="Unassembled WGS sequence"/>
</dbReference>
<keyword evidence="12" id="KW-0732">Signal</keyword>
<evidence type="ECO:0000256" key="7">
    <source>
        <dbReference type="ARBA" id="ARBA00022825"/>
    </source>
</evidence>
<keyword evidence="6" id="KW-0378">Hydrolase</keyword>
<keyword evidence="9 11" id="KW-0472">Membrane</keyword>
<dbReference type="SUPFAM" id="SSF52743">
    <property type="entry name" value="Subtilisin-like"/>
    <property type="match status" value="1"/>
</dbReference>
<dbReference type="Gene3D" id="3.40.50.200">
    <property type="entry name" value="Peptidase S8/S53 domain"/>
    <property type="match status" value="1"/>
</dbReference>
<organism evidence="14 15">
    <name type="scientific">Saccharopolyspora shandongensis</name>
    <dbReference type="NCBI Taxonomy" id="418495"/>
    <lineage>
        <taxon>Bacteria</taxon>
        <taxon>Bacillati</taxon>
        <taxon>Actinomycetota</taxon>
        <taxon>Actinomycetes</taxon>
        <taxon>Pseudonocardiales</taxon>
        <taxon>Pseudonocardiaceae</taxon>
        <taxon>Saccharopolyspora</taxon>
    </lineage>
</organism>
<accession>A0A1H3IW99</accession>
<dbReference type="InterPro" id="IPR051048">
    <property type="entry name" value="Peptidase_S8/S53_subtilisin"/>
</dbReference>
<dbReference type="PANTHER" id="PTHR43399:SF4">
    <property type="entry name" value="CELL WALL-ASSOCIATED PROTEASE"/>
    <property type="match status" value="1"/>
</dbReference>
<keyword evidence="15" id="KW-1185">Reference proteome</keyword>
<evidence type="ECO:0000256" key="2">
    <source>
        <dbReference type="ARBA" id="ARBA00011073"/>
    </source>
</evidence>
<name>A0A1H3IW99_9PSEU</name>
<feature type="signal peptide" evidence="12">
    <location>
        <begin position="1"/>
        <end position="24"/>
    </location>
</feature>
<dbReference type="InterPro" id="IPR000209">
    <property type="entry name" value="Peptidase_S8/S53_dom"/>
</dbReference>
<dbReference type="SMR" id="A0A1H3IW99"/>